<evidence type="ECO:0000259" key="7">
    <source>
        <dbReference type="PROSITE" id="PS01180"/>
    </source>
</evidence>
<evidence type="ECO:0000256" key="3">
    <source>
        <dbReference type="ARBA" id="ARBA00022825"/>
    </source>
</evidence>
<keyword evidence="3 6" id="KW-0720">Serine protease</keyword>
<evidence type="ECO:0008006" key="11">
    <source>
        <dbReference type="Google" id="ProtNLM"/>
    </source>
</evidence>
<dbReference type="PRINTS" id="PR00722">
    <property type="entry name" value="CHYMOTRYPSIN"/>
</dbReference>
<dbReference type="InterPro" id="IPR001314">
    <property type="entry name" value="Peptidase_S1A"/>
</dbReference>
<dbReference type="Gene3D" id="2.40.10.10">
    <property type="entry name" value="Trypsin-like serine proteases"/>
    <property type="match status" value="1"/>
</dbReference>
<feature type="domain" description="CUB" evidence="7">
    <location>
        <begin position="286"/>
        <end position="399"/>
    </location>
</feature>
<evidence type="ECO:0000313" key="10">
    <source>
        <dbReference type="Proteomes" id="UP001044222"/>
    </source>
</evidence>
<keyword evidence="2 6" id="KW-0378">Hydrolase</keyword>
<feature type="domain" description="Peptidase S1" evidence="8">
    <location>
        <begin position="21"/>
        <end position="272"/>
    </location>
</feature>
<dbReference type="InterPro" id="IPR009003">
    <property type="entry name" value="Peptidase_S1_PA"/>
</dbReference>
<proteinExistence type="predicted"/>
<dbReference type="InterPro" id="IPR043504">
    <property type="entry name" value="Peptidase_S1_PA_chymotrypsin"/>
</dbReference>
<dbReference type="InterPro" id="IPR018114">
    <property type="entry name" value="TRYPSIN_HIS"/>
</dbReference>
<evidence type="ECO:0000256" key="5">
    <source>
        <dbReference type="PROSITE-ProRule" id="PRU00059"/>
    </source>
</evidence>
<keyword evidence="4 5" id="KW-1015">Disulfide bond</keyword>
<keyword evidence="10" id="KW-1185">Reference proteome</keyword>
<dbReference type="EMBL" id="JAFIRN010000011">
    <property type="protein sequence ID" value="KAG5839829.1"/>
    <property type="molecule type" value="Genomic_DNA"/>
</dbReference>
<dbReference type="Gene3D" id="2.60.120.290">
    <property type="entry name" value="Spermadhesin, CUB domain"/>
    <property type="match status" value="2"/>
</dbReference>
<dbReference type="CDD" id="cd00041">
    <property type="entry name" value="CUB"/>
    <property type="match status" value="2"/>
</dbReference>
<dbReference type="InterPro" id="IPR001254">
    <property type="entry name" value="Trypsin_dom"/>
</dbReference>
<dbReference type="SMART" id="SM00042">
    <property type="entry name" value="CUB"/>
    <property type="match status" value="2"/>
</dbReference>
<dbReference type="GO" id="GO:0004252">
    <property type="term" value="F:serine-type endopeptidase activity"/>
    <property type="evidence" value="ECO:0007669"/>
    <property type="project" value="InterPro"/>
</dbReference>
<evidence type="ECO:0000259" key="8">
    <source>
        <dbReference type="PROSITE" id="PS50240"/>
    </source>
</evidence>
<dbReference type="Pfam" id="PF00431">
    <property type="entry name" value="CUB"/>
    <property type="match status" value="2"/>
</dbReference>
<evidence type="ECO:0000256" key="6">
    <source>
        <dbReference type="RuleBase" id="RU363034"/>
    </source>
</evidence>
<evidence type="ECO:0000256" key="4">
    <source>
        <dbReference type="ARBA" id="ARBA00023157"/>
    </source>
</evidence>
<dbReference type="SUPFAM" id="SSF50494">
    <property type="entry name" value="Trypsin-like serine proteases"/>
    <property type="match status" value="1"/>
</dbReference>
<dbReference type="InterPro" id="IPR000859">
    <property type="entry name" value="CUB_dom"/>
</dbReference>
<comment type="caution">
    <text evidence="9">The sequence shown here is derived from an EMBL/GenBank/DDBJ whole genome shotgun (WGS) entry which is preliminary data.</text>
</comment>
<dbReference type="PROSITE" id="PS01180">
    <property type="entry name" value="CUB"/>
    <property type="match status" value="2"/>
</dbReference>
<dbReference type="PANTHER" id="PTHR24252:SF7">
    <property type="entry name" value="HYALIN"/>
    <property type="match status" value="1"/>
</dbReference>
<dbReference type="PROSITE" id="PS00134">
    <property type="entry name" value="TRYPSIN_HIS"/>
    <property type="match status" value="1"/>
</dbReference>
<evidence type="ECO:0000313" key="9">
    <source>
        <dbReference type="EMBL" id="KAG5839829.1"/>
    </source>
</evidence>
<protein>
    <recommendedName>
        <fullName evidence="11">Ovochymase 2</fullName>
    </recommendedName>
</protein>
<organism evidence="9 10">
    <name type="scientific">Anguilla anguilla</name>
    <name type="common">European freshwater eel</name>
    <name type="synonym">Muraena anguilla</name>
    <dbReference type="NCBI Taxonomy" id="7936"/>
    <lineage>
        <taxon>Eukaryota</taxon>
        <taxon>Metazoa</taxon>
        <taxon>Chordata</taxon>
        <taxon>Craniata</taxon>
        <taxon>Vertebrata</taxon>
        <taxon>Euteleostomi</taxon>
        <taxon>Actinopterygii</taxon>
        <taxon>Neopterygii</taxon>
        <taxon>Teleostei</taxon>
        <taxon>Anguilliformes</taxon>
        <taxon>Anguillidae</taxon>
        <taxon>Anguilla</taxon>
    </lineage>
</organism>
<feature type="disulfide bond" evidence="5">
    <location>
        <begin position="410"/>
        <end position="437"/>
    </location>
</feature>
<dbReference type="SUPFAM" id="SSF49854">
    <property type="entry name" value="Spermadhesin, CUB domain"/>
    <property type="match status" value="2"/>
</dbReference>
<evidence type="ECO:0000256" key="1">
    <source>
        <dbReference type="ARBA" id="ARBA00022670"/>
    </source>
</evidence>
<dbReference type="GO" id="GO:0007340">
    <property type="term" value="P:acrosome reaction"/>
    <property type="evidence" value="ECO:0007669"/>
    <property type="project" value="TreeGrafter"/>
</dbReference>
<dbReference type="GO" id="GO:0006508">
    <property type="term" value="P:proteolysis"/>
    <property type="evidence" value="ECO:0007669"/>
    <property type="project" value="UniProtKB-KW"/>
</dbReference>
<dbReference type="SMART" id="SM00020">
    <property type="entry name" value="Tryp_SPc"/>
    <property type="match status" value="1"/>
</dbReference>
<keyword evidence="1 6" id="KW-0645">Protease</keyword>
<dbReference type="FunFam" id="2.40.10.10:FF:000003">
    <property type="entry name" value="Transmembrane serine protease 3"/>
    <property type="match status" value="1"/>
</dbReference>
<dbReference type="FunFam" id="2.60.120.290:FF:000005">
    <property type="entry name" value="Procollagen C-endopeptidase enhancer 1"/>
    <property type="match status" value="2"/>
</dbReference>
<reference evidence="9" key="1">
    <citation type="submission" date="2021-01" db="EMBL/GenBank/DDBJ databases">
        <title>A chromosome-scale assembly of European eel, Anguilla anguilla.</title>
        <authorList>
            <person name="Henkel C."/>
            <person name="Jong-Raadsen S.A."/>
            <person name="Dufour S."/>
            <person name="Weltzien F.-A."/>
            <person name="Palstra A.P."/>
            <person name="Pelster B."/>
            <person name="Spaink H.P."/>
            <person name="Van Den Thillart G.E."/>
            <person name="Jansen H."/>
            <person name="Zahm M."/>
            <person name="Klopp C."/>
            <person name="Cedric C."/>
            <person name="Louis A."/>
            <person name="Berthelot C."/>
            <person name="Parey E."/>
            <person name="Roest Crollius H."/>
            <person name="Montfort J."/>
            <person name="Robinson-Rechavi M."/>
            <person name="Bucao C."/>
            <person name="Bouchez O."/>
            <person name="Gislard M."/>
            <person name="Lluch J."/>
            <person name="Milhes M."/>
            <person name="Lampietro C."/>
            <person name="Lopez Roques C."/>
            <person name="Donnadieu C."/>
            <person name="Braasch I."/>
            <person name="Desvignes T."/>
            <person name="Postlethwait J."/>
            <person name="Bobe J."/>
            <person name="Guiguen Y."/>
            <person name="Dirks R."/>
        </authorList>
    </citation>
    <scope>NUCLEOTIDE SEQUENCE</scope>
    <source>
        <strain evidence="9">Tag_6206</strain>
        <tissue evidence="9">Liver</tissue>
    </source>
</reference>
<feature type="domain" description="CUB" evidence="7">
    <location>
        <begin position="410"/>
        <end position="522"/>
    </location>
</feature>
<accession>A0A9D3M1E3</accession>
<dbReference type="InterPro" id="IPR035914">
    <property type="entry name" value="Sperma_CUB_dom_sf"/>
</dbReference>
<dbReference type="PANTHER" id="PTHR24252">
    <property type="entry name" value="ACROSIN-RELATED"/>
    <property type="match status" value="1"/>
</dbReference>
<dbReference type="PROSITE" id="PS50240">
    <property type="entry name" value="TRYPSIN_DOM"/>
    <property type="match status" value="1"/>
</dbReference>
<dbReference type="PROSITE" id="PS00135">
    <property type="entry name" value="TRYPSIN_SER"/>
    <property type="match status" value="1"/>
</dbReference>
<sequence length="542" mass="59423">MATPPYRSREVQNLLDRSLRIIGGGGAKYGSHPWLVSLRFRGLHFCGAAILTDRWILSAAHCFSTLSKRSLKNVDVAVGEFDRRAADVGEQAFAVRSVRVHERFHHSTPMSYDLALLELSGRIRFGRYAQPICLPLPGEVFLPGAACTASGWGQTRERGQLPFVPREVRLGLVDRAKCKHVIQTVKPGQKTFTVICAGPENGGRDACQGDSGGPLVCPREGGRWALVGVTSWGKGCGRSWVNNRSKPPWKRGSPGVFTDVRMFLAWIKENLREATQRQRKSSSRLCGASDGLRAGLGGLIRNPEHPGRSYENNEMCLWSINVPPGKSILLQFLEFDVENDTHCSSDQLAVFAGTDRLIGRFCGSRLPSPVRVDSSRVTLRFLSDFSVSGAGFAVRFDAVEPRSARHDSACGAVAVLQSEGVVQSLRYPGLYGSDSDCRWVIHAPSGHIVKLEFDDFDVEPSKECAYDSLAAFGDVEGKDEIAVLCGGGLPPPLLSYERVLALRFTSDGTVSHRGFRATVSFVSERDLRPEEPVGRDQKAHRT</sequence>
<comment type="caution">
    <text evidence="5">Lacks conserved residue(s) required for the propagation of feature annotation.</text>
</comment>
<dbReference type="AlphaFoldDB" id="A0A9D3M1E3"/>
<gene>
    <name evidence="9" type="ORF">ANANG_G00209200</name>
</gene>
<name>A0A9D3M1E3_ANGAN</name>
<dbReference type="Pfam" id="PF00089">
    <property type="entry name" value="Trypsin"/>
    <property type="match status" value="1"/>
</dbReference>
<dbReference type="Proteomes" id="UP001044222">
    <property type="component" value="Chromosome 11"/>
</dbReference>
<dbReference type="CDD" id="cd00190">
    <property type="entry name" value="Tryp_SPc"/>
    <property type="match status" value="1"/>
</dbReference>
<dbReference type="InterPro" id="IPR033116">
    <property type="entry name" value="TRYPSIN_SER"/>
</dbReference>
<evidence type="ECO:0000256" key="2">
    <source>
        <dbReference type="ARBA" id="ARBA00022801"/>
    </source>
</evidence>